<dbReference type="PANTHER" id="PTHR44942:SF4">
    <property type="entry name" value="METHYLTRANSFERASE TYPE 11 DOMAIN-CONTAINING PROTEIN"/>
    <property type="match status" value="1"/>
</dbReference>
<dbReference type="InterPro" id="IPR029063">
    <property type="entry name" value="SAM-dependent_MTases_sf"/>
</dbReference>
<evidence type="ECO:0000256" key="1">
    <source>
        <dbReference type="ARBA" id="ARBA00008361"/>
    </source>
</evidence>
<accession>A0A3E2VJH6</accession>
<dbReference type="PANTHER" id="PTHR44942">
    <property type="entry name" value="METHYLTRANSF_11 DOMAIN-CONTAINING PROTEIN"/>
    <property type="match status" value="1"/>
</dbReference>
<dbReference type="OrthoDB" id="9791837at2"/>
<name>A0A3E2VJH6_CLOIN</name>
<dbReference type="AlphaFoldDB" id="A0A3E2VJH6"/>
<proteinExistence type="inferred from homology"/>
<evidence type="ECO:0000256" key="3">
    <source>
        <dbReference type="ARBA" id="ARBA00022679"/>
    </source>
</evidence>
<keyword evidence="3 5" id="KW-0808">Transferase</keyword>
<comment type="similarity">
    <text evidence="1">Belongs to the methyltransferase superfamily.</text>
</comment>
<keyword evidence="2 5" id="KW-0489">Methyltransferase</keyword>
<reference evidence="5 6" key="1">
    <citation type="submission" date="2018-08" db="EMBL/GenBank/DDBJ databases">
        <title>A genome reference for cultivated species of the human gut microbiota.</title>
        <authorList>
            <person name="Zou Y."/>
            <person name="Xue W."/>
            <person name="Luo G."/>
        </authorList>
    </citation>
    <scope>NUCLEOTIDE SEQUENCE [LARGE SCALE GENOMIC DNA]</scope>
    <source>
        <strain evidence="5 6">OF01-2LB</strain>
    </source>
</reference>
<gene>
    <name evidence="5" type="ORF">DXA38_19840</name>
</gene>
<evidence type="ECO:0000259" key="4">
    <source>
        <dbReference type="Pfam" id="PF08241"/>
    </source>
</evidence>
<dbReference type="Gene3D" id="3.40.50.150">
    <property type="entry name" value="Vaccinia Virus protein VP39"/>
    <property type="match status" value="1"/>
</dbReference>
<evidence type="ECO:0000313" key="6">
    <source>
        <dbReference type="Proteomes" id="UP000260025"/>
    </source>
</evidence>
<dbReference type="Proteomes" id="UP000260025">
    <property type="component" value="Unassembled WGS sequence"/>
</dbReference>
<organism evidence="5 6">
    <name type="scientific">Clostridium innocuum</name>
    <dbReference type="NCBI Taxonomy" id="1522"/>
    <lineage>
        <taxon>Bacteria</taxon>
        <taxon>Bacillati</taxon>
        <taxon>Bacillota</taxon>
        <taxon>Clostridia</taxon>
        <taxon>Eubacteriales</taxon>
        <taxon>Clostridiaceae</taxon>
        <taxon>Clostridium</taxon>
    </lineage>
</organism>
<dbReference type="InterPro" id="IPR051052">
    <property type="entry name" value="Diverse_substrate_MTase"/>
</dbReference>
<dbReference type="RefSeq" id="WP_117444701.1">
    <property type="nucleotide sequence ID" value="NZ_JAJFEN010000044.1"/>
</dbReference>
<sequence length="271" mass="30961">MRKGDDVVKITNKEIDAGNAFDWGRTSKDYAKYRDIYPAVFYEKIAERGLCVANQRVLDLGTGTGVLPRNMYAYGANWTGTDISRQQIEEAKALAQQMNQNISYICVPAEDISFSSHSFDVITACQCFWYFDYEKLLPKLLQFLKPDGRLLFLYMAWLPQEDAIAGASEQLVLKYSPNWSGAREYMHPISLPACVYEAFETVAHEEYVLDIPFTKESWNGRMKACRGVGASLSDQAIKAWEQEHLQLLKQNAPAAFYVKHYAAMLEMKRRT</sequence>
<comment type="caution">
    <text evidence="5">The sequence shown here is derived from an EMBL/GenBank/DDBJ whole genome shotgun (WGS) entry which is preliminary data.</text>
</comment>
<evidence type="ECO:0000256" key="2">
    <source>
        <dbReference type="ARBA" id="ARBA00022603"/>
    </source>
</evidence>
<dbReference type="GO" id="GO:0032259">
    <property type="term" value="P:methylation"/>
    <property type="evidence" value="ECO:0007669"/>
    <property type="project" value="UniProtKB-KW"/>
</dbReference>
<dbReference type="GO" id="GO:0008757">
    <property type="term" value="F:S-adenosylmethionine-dependent methyltransferase activity"/>
    <property type="evidence" value="ECO:0007669"/>
    <property type="project" value="InterPro"/>
</dbReference>
<feature type="domain" description="Methyltransferase type 11" evidence="4">
    <location>
        <begin position="58"/>
        <end position="152"/>
    </location>
</feature>
<dbReference type="Pfam" id="PF08241">
    <property type="entry name" value="Methyltransf_11"/>
    <property type="match status" value="1"/>
</dbReference>
<evidence type="ECO:0000313" key="5">
    <source>
        <dbReference type="EMBL" id="RGC10368.1"/>
    </source>
</evidence>
<dbReference type="CDD" id="cd02440">
    <property type="entry name" value="AdoMet_MTases"/>
    <property type="match status" value="1"/>
</dbReference>
<protein>
    <submittedName>
        <fullName evidence="5">Class I SAM-dependent methyltransferase</fullName>
    </submittedName>
</protein>
<dbReference type="InterPro" id="IPR013216">
    <property type="entry name" value="Methyltransf_11"/>
</dbReference>
<dbReference type="EMBL" id="QVEV01000045">
    <property type="protein sequence ID" value="RGC10368.1"/>
    <property type="molecule type" value="Genomic_DNA"/>
</dbReference>
<dbReference type="SUPFAM" id="SSF53335">
    <property type="entry name" value="S-adenosyl-L-methionine-dependent methyltransferases"/>
    <property type="match status" value="1"/>
</dbReference>